<reference evidence="7" key="1">
    <citation type="submission" date="2025-08" db="UniProtKB">
        <authorList>
            <consortium name="RefSeq"/>
        </authorList>
    </citation>
    <scope>IDENTIFICATION</scope>
</reference>
<name>A0ABM0JZ49_APLCA</name>
<comment type="catalytic activity">
    <reaction evidence="3">
        <text>L-lysyl-[alpha-tubulin] + acetyl-CoA = N(6)-acetyl-L-lysyl-[alpha-tubulin] + CoA + H(+)</text>
        <dbReference type="Rhea" id="RHEA:15277"/>
        <dbReference type="Rhea" id="RHEA-COMP:11278"/>
        <dbReference type="Rhea" id="RHEA-COMP:11279"/>
        <dbReference type="ChEBI" id="CHEBI:15378"/>
        <dbReference type="ChEBI" id="CHEBI:29969"/>
        <dbReference type="ChEBI" id="CHEBI:57287"/>
        <dbReference type="ChEBI" id="CHEBI:57288"/>
        <dbReference type="ChEBI" id="CHEBI:61930"/>
        <dbReference type="EC" id="2.3.1.108"/>
    </reaction>
</comment>
<comment type="function">
    <text evidence="3">Specifically acetylates 'Lys-40' in alpha-tubulin on the lumenal side of microtubules. Promotes microtubule destabilization and accelerates microtubule dynamics; this activity may be independent of acetylation activity. Acetylates alpha-tubulin with a slow enzymatic rate, due to a catalytic site that is not optimized for acetyl transfer. Enters the microtubule through each end and diffuses quickly throughout the lumen of microtubules. Acetylates only long/old microtubules because of its slow acetylation rate since it does not have time to act on dynamically unstable microtubules before the enzyme is released.</text>
</comment>
<feature type="compositionally biased region" description="Polar residues" evidence="4">
    <location>
        <begin position="312"/>
        <end position="329"/>
    </location>
</feature>
<dbReference type="InterPro" id="IPR038746">
    <property type="entry name" value="Atat"/>
</dbReference>
<dbReference type="PANTHER" id="PTHR12327">
    <property type="entry name" value="ALPHA-TUBULIN N-ACETYLTRANSFERASE 1"/>
    <property type="match status" value="1"/>
</dbReference>
<feature type="region of interest" description="Disordered" evidence="4">
    <location>
        <begin position="193"/>
        <end position="248"/>
    </location>
</feature>
<keyword evidence="1 3" id="KW-0808">Transferase</keyword>
<proteinExistence type="inferred from homology"/>
<evidence type="ECO:0000313" key="7">
    <source>
        <dbReference type="RefSeq" id="XP_005104956.1"/>
    </source>
</evidence>
<dbReference type="GeneID" id="101849949"/>
<evidence type="ECO:0000313" key="6">
    <source>
        <dbReference type="Proteomes" id="UP000694888"/>
    </source>
</evidence>
<feature type="compositionally biased region" description="Gly residues" evidence="4">
    <location>
        <begin position="399"/>
        <end position="411"/>
    </location>
</feature>
<dbReference type="Gene3D" id="3.40.630.30">
    <property type="match status" value="1"/>
</dbReference>
<sequence>MEFSFNVNQLLKQEITKVDSQLQPCRQNGIDRYGFQQLQRMLYEIVDRMGEASAKAQGLRGSITTGKKLELAGHRLYIMKDSNSNGEKGAVVGILKVGTKKLFVYDHSKVQHELEPLCVLDFYVHESRQRMGCGRKLFDHMLRNEGLSAQHLPIDRPSPKFSSFLKKHYNLRGTIPQVNNFVIFEGFFSRRPADAGSNRGRRRNSVDGRPPMRPNSGHNIYASNNNPAANGYPQSWTNQRNHSGSNVNEDALNQLNVPVSGRPQQTANNMGASEMMYSRHGPSPPNMYNNNSSNNSAGAALQNLRQGPRSASPHNGSVYKNRNGLSPTPNVGMYKNLNGLSSPHMYYNTGMNPNKFYGQPDGLPPKHPSQRPNQFPENPSAPQRGPSSTPNFGNRSMGVDGGGSGGGGGGMNNIAQPASRRTPPVMLDPRYPQSPGTAQHFPDISHQTQTPASGGGVAHRPPSGDRGRLNNQAVANPPILHRDGPPRNYQNMLNMHQTFQDRGGHLKVPQGPPAVAVPGVSMQPSGPPLFGSQSSRDNTWTVSGVLRAQRMNGGLSSQHYNSSRLW</sequence>
<feature type="compositionally biased region" description="Low complexity" evidence="4">
    <location>
        <begin position="286"/>
        <end position="296"/>
    </location>
</feature>
<feature type="site" description="Crucial for catalytic activity" evidence="3">
    <location>
        <position position="57"/>
    </location>
</feature>
<organism evidence="6 7">
    <name type="scientific">Aplysia californica</name>
    <name type="common">California sea hare</name>
    <dbReference type="NCBI Taxonomy" id="6500"/>
    <lineage>
        <taxon>Eukaryota</taxon>
        <taxon>Metazoa</taxon>
        <taxon>Spiralia</taxon>
        <taxon>Lophotrochozoa</taxon>
        <taxon>Mollusca</taxon>
        <taxon>Gastropoda</taxon>
        <taxon>Heterobranchia</taxon>
        <taxon>Euthyneura</taxon>
        <taxon>Tectipleura</taxon>
        <taxon>Aplysiida</taxon>
        <taxon>Aplysioidea</taxon>
        <taxon>Aplysiidae</taxon>
        <taxon>Aplysia</taxon>
    </lineage>
</organism>
<protein>
    <recommendedName>
        <fullName evidence="3">Alpha-tubulin N-acetyltransferase</fullName>
        <shortName evidence="3">Alpha-TAT</shortName>
        <shortName evidence="3">TAT</shortName>
        <ecNumber evidence="3">2.3.1.108</ecNumber>
    </recommendedName>
    <alternativeName>
        <fullName evidence="3">Acetyltransferase mec-17 homolog</fullName>
    </alternativeName>
</protein>
<keyword evidence="2 3" id="KW-0012">Acyltransferase</keyword>
<dbReference type="PROSITE" id="PS51730">
    <property type="entry name" value="GNAT_ATAT"/>
    <property type="match status" value="1"/>
</dbReference>
<dbReference type="CDD" id="cd04301">
    <property type="entry name" value="NAT_SF"/>
    <property type="match status" value="1"/>
</dbReference>
<dbReference type="Pfam" id="PF05301">
    <property type="entry name" value="Acetyltransf_16"/>
    <property type="match status" value="1"/>
</dbReference>
<accession>A0ABM0JZ49</accession>
<dbReference type="PANTHER" id="PTHR12327:SF0">
    <property type="entry name" value="ALPHA-TUBULIN N-ACETYLTRANSFERASE 1"/>
    <property type="match status" value="1"/>
</dbReference>
<dbReference type="InterPro" id="IPR007965">
    <property type="entry name" value="GNAT_ATAT"/>
</dbReference>
<feature type="binding site" evidence="3">
    <location>
        <begin position="158"/>
        <end position="167"/>
    </location>
    <ligand>
        <name>acetyl-CoA</name>
        <dbReference type="ChEBI" id="CHEBI:57288"/>
    </ligand>
</feature>
<evidence type="ECO:0000256" key="2">
    <source>
        <dbReference type="ARBA" id="ARBA00023315"/>
    </source>
</evidence>
<feature type="compositionally biased region" description="Polar residues" evidence="4">
    <location>
        <begin position="370"/>
        <end position="394"/>
    </location>
</feature>
<evidence type="ECO:0000256" key="3">
    <source>
        <dbReference type="HAMAP-Rule" id="MF_03130"/>
    </source>
</evidence>
<dbReference type="EC" id="2.3.1.108" evidence="3"/>
<feature type="domain" description="N-acetyltransferase" evidence="5">
    <location>
        <begin position="1"/>
        <end position="188"/>
    </location>
</feature>
<gene>
    <name evidence="7" type="primary">LOC101849949</name>
</gene>
<feature type="region of interest" description="Disordered" evidence="4">
    <location>
        <begin position="278"/>
        <end position="336"/>
    </location>
</feature>
<dbReference type="Proteomes" id="UP000694888">
    <property type="component" value="Unplaced"/>
</dbReference>
<feature type="compositionally biased region" description="Polar residues" evidence="4">
    <location>
        <begin position="216"/>
        <end position="248"/>
    </location>
</feature>
<dbReference type="RefSeq" id="XP_005104956.1">
    <property type="nucleotide sequence ID" value="XM_005104899.3"/>
</dbReference>
<feature type="region of interest" description="Disordered" evidence="4">
    <location>
        <begin position="351"/>
        <end position="469"/>
    </location>
</feature>
<dbReference type="HAMAP" id="MF_03130">
    <property type="entry name" value="mec17"/>
    <property type="match status" value="1"/>
</dbReference>
<feature type="binding site" evidence="3">
    <location>
        <begin position="122"/>
        <end position="135"/>
    </location>
    <ligand>
        <name>acetyl-CoA</name>
        <dbReference type="ChEBI" id="CHEBI:57288"/>
    </ligand>
</feature>
<evidence type="ECO:0000259" key="5">
    <source>
        <dbReference type="PROSITE" id="PS51730"/>
    </source>
</evidence>
<evidence type="ECO:0000256" key="4">
    <source>
        <dbReference type="SAM" id="MobiDB-lite"/>
    </source>
</evidence>
<comment type="similarity">
    <text evidence="3">Belongs to the acetyltransferase ATAT1 family.</text>
</comment>
<evidence type="ECO:0000256" key="1">
    <source>
        <dbReference type="ARBA" id="ARBA00022679"/>
    </source>
</evidence>
<keyword evidence="6" id="KW-1185">Reference proteome</keyword>